<dbReference type="EMBL" id="BAAAUD010000013">
    <property type="protein sequence ID" value="GAA2929572.1"/>
    <property type="molecule type" value="Genomic_DNA"/>
</dbReference>
<evidence type="ECO:0000313" key="1">
    <source>
        <dbReference type="EMBL" id="GAA2929572.1"/>
    </source>
</evidence>
<proteinExistence type="predicted"/>
<keyword evidence="2" id="KW-1185">Reference proteome</keyword>
<protein>
    <submittedName>
        <fullName evidence="1">Uncharacterized protein</fullName>
    </submittedName>
</protein>
<dbReference type="RefSeq" id="WP_344491936.1">
    <property type="nucleotide sequence ID" value="NZ_BAAAUD010000013.1"/>
</dbReference>
<organism evidence="1 2">
    <name type="scientific">Streptomyces enissocaesilis</name>
    <dbReference type="NCBI Taxonomy" id="332589"/>
    <lineage>
        <taxon>Bacteria</taxon>
        <taxon>Bacillati</taxon>
        <taxon>Actinomycetota</taxon>
        <taxon>Actinomycetes</taxon>
        <taxon>Kitasatosporales</taxon>
        <taxon>Streptomycetaceae</taxon>
        <taxon>Streptomyces</taxon>
        <taxon>Streptomyces rochei group</taxon>
    </lineage>
</organism>
<sequence length="203" mass="22196">MNVTPQSWPCPLCDRPCTGRVHDGCQAKVDENLAALPALYVELEDALQPGRRGDGGRTGTRTAPIPCNESVLDLRARGGIEGVLTSWEDDVRDTLDWDLRPFRGDVQQTVIGAAAFLRLQVPWIVTEHPAAREFADELRHIAGQARRLITGEAPPRRVTVVCPCGGTMRVTLDTPGARCPGCERQYGHTEVLQLPAAERRIAA</sequence>
<dbReference type="Proteomes" id="UP001500403">
    <property type="component" value="Unassembled WGS sequence"/>
</dbReference>
<gene>
    <name evidence="1" type="ORF">GCM10010446_12680</name>
</gene>
<accession>A0ABN3WVY5</accession>
<comment type="caution">
    <text evidence="1">The sequence shown here is derived from an EMBL/GenBank/DDBJ whole genome shotgun (WGS) entry which is preliminary data.</text>
</comment>
<name>A0ABN3WVY5_9ACTN</name>
<reference evidence="1 2" key="1">
    <citation type="journal article" date="2019" name="Int. J. Syst. Evol. Microbiol.">
        <title>The Global Catalogue of Microorganisms (GCM) 10K type strain sequencing project: providing services to taxonomists for standard genome sequencing and annotation.</title>
        <authorList>
            <consortium name="The Broad Institute Genomics Platform"/>
            <consortium name="The Broad Institute Genome Sequencing Center for Infectious Disease"/>
            <person name="Wu L."/>
            <person name="Ma J."/>
        </authorList>
    </citation>
    <scope>NUCLEOTIDE SEQUENCE [LARGE SCALE GENOMIC DNA]</scope>
    <source>
        <strain evidence="1 2">JCM 9088</strain>
    </source>
</reference>
<evidence type="ECO:0000313" key="2">
    <source>
        <dbReference type="Proteomes" id="UP001500403"/>
    </source>
</evidence>